<organism evidence="2 3">
    <name type="scientific">Leucobacter triazinivorans</name>
    <dbReference type="NCBI Taxonomy" id="1784719"/>
    <lineage>
        <taxon>Bacteria</taxon>
        <taxon>Bacillati</taxon>
        <taxon>Actinomycetota</taxon>
        <taxon>Actinomycetes</taxon>
        <taxon>Micrococcales</taxon>
        <taxon>Microbacteriaceae</taxon>
        <taxon>Leucobacter</taxon>
    </lineage>
</organism>
<dbReference type="OrthoDB" id="5295223at2"/>
<name>A0A4P6KC95_9MICO</name>
<dbReference type="GO" id="GO:0050566">
    <property type="term" value="F:asparaginyl-tRNA synthase (glutamine-hydrolyzing) activity"/>
    <property type="evidence" value="ECO:0007669"/>
    <property type="project" value="RHEA"/>
</dbReference>
<keyword evidence="1" id="KW-0547">Nucleotide-binding</keyword>
<keyword evidence="2" id="KW-0808">Transferase</keyword>
<comment type="catalytic activity">
    <reaction evidence="1">
        <text>L-glutamyl-tRNA(Gln) + L-glutamine + ATP + H2O = L-glutaminyl-tRNA(Gln) + L-glutamate + ADP + phosphate + H(+)</text>
        <dbReference type="Rhea" id="RHEA:17521"/>
        <dbReference type="Rhea" id="RHEA-COMP:9681"/>
        <dbReference type="Rhea" id="RHEA-COMP:9684"/>
        <dbReference type="ChEBI" id="CHEBI:15377"/>
        <dbReference type="ChEBI" id="CHEBI:15378"/>
        <dbReference type="ChEBI" id="CHEBI:29985"/>
        <dbReference type="ChEBI" id="CHEBI:30616"/>
        <dbReference type="ChEBI" id="CHEBI:43474"/>
        <dbReference type="ChEBI" id="CHEBI:58359"/>
        <dbReference type="ChEBI" id="CHEBI:78520"/>
        <dbReference type="ChEBI" id="CHEBI:78521"/>
        <dbReference type="ChEBI" id="CHEBI:456216"/>
    </reaction>
</comment>
<comment type="function">
    <text evidence="1">Allows the formation of correctly charged Asn-tRNA(Asn) or Gln-tRNA(Gln) through the transamidation of misacylated Asp-tRNA(Asn) or Glu-tRNA(Gln) in organisms which lack either or both of asparaginyl-tRNA or glutaminyl-tRNA synthetases. The reaction takes place in the presence of glutamine and ATP through an activated phospho-Asp-tRNA(Asn) or phospho-Glu-tRNA(Gln).</text>
</comment>
<dbReference type="InterPro" id="IPR036113">
    <property type="entry name" value="Asp/Glu-ADT_sf_sub_c"/>
</dbReference>
<dbReference type="PANTHER" id="PTHR15004">
    <property type="entry name" value="GLUTAMYL-TRNA(GLN) AMIDOTRANSFERASE SUBUNIT C, MITOCHONDRIAL"/>
    <property type="match status" value="1"/>
</dbReference>
<keyword evidence="1" id="KW-0648">Protein biosynthesis</keyword>
<dbReference type="GO" id="GO:0070681">
    <property type="term" value="P:glutaminyl-tRNAGln biosynthesis via transamidation"/>
    <property type="evidence" value="ECO:0007669"/>
    <property type="project" value="TreeGrafter"/>
</dbReference>
<keyword evidence="3" id="KW-1185">Reference proteome</keyword>
<accession>A0A4P6KC95</accession>
<evidence type="ECO:0000313" key="3">
    <source>
        <dbReference type="Proteomes" id="UP000289260"/>
    </source>
</evidence>
<dbReference type="GO" id="GO:0016740">
    <property type="term" value="F:transferase activity"/>
    <property type="evidence" value="ECO:0007669"/>
    <property type="project" value="UniProtKB-KW"/>
</dbReference>
<comment type="catalytic activity">
    <reaction evidence="1">
        <text>L-aspartyl-tRNA(Asn) + L-glutamine + ATP + H2O = L-asparaginyl-tRNA(Asn) + L-glutamate + ADP + phosphate + 2 H(+)</text>
        <dbReference type="Rhea" id="RHEA:14513"/>
        <dbReference type="Rhea" id="RHEA-COMP:9674"/>
        <dbReference type="Rhea" id="RHEA-COMP:9677"/>
        <dbReference type="ChEBI" id="CHEBI:15377"/>
        <dbReference type="ChEBI" id="CHEBI:15378"/>
        <dbReference type="ChEBI" id="CHEBI:29985"/>
        <dbReference type="ChEBI" id="CHEBI:30616"/>
        <dbReference type="ChEBI" id="CHEBI:43474"/>
        <dbReference type="ChEBI" id="CHEBI:58359"/>
        <dbReference type="ChEBI" id="CHEBI:78515"/>
        <dbReference type="ChEBI" id="CHEBI:78516"/>
        <dbReference type="ChEBI" id="CHEBI:456216"/>
    </reaction>
</comment>
<dbReference type="KEGG" id="ltr:EVS81_01835"/>
<dbReference type="EMBL" id="CP035806">
    <property type="protein sequence ID" value="QBE47723.1"/>
    <property type="molecule type" value="Genomic_DNA"/>
</dbReference>
<proteinExistence type="inferred from homology"/>
<gene>
    <name evidence="1 2" type="primary">gatC</name>
    <name evidence="2" type="ORF">EVS81_01835</name>
</gene>
<keyword evidence="1" id="KW-0067">ATP-binding</keyword>
<comment type="subunit">
    <text evidence="1">Heterotrimer of A, B and C subunits.</text>
</comment>
<dbReference type="NCBIfam" id="TIGR00135">
    <property type="entry name" value="gatC"/>
    <property type="match status" value="1"/>
</dbReference>
<sequence length="111" mass="11507">MSETPAAERAAATGEITAETVQHLAGLARIALTDAEIASLTTELDSILANIAKVSEVARDDVPATSHPIPLNNVMRPDEVADVLTGEQALANAPEAADGMFKVSSILGEEQ</sequence>
<dbReference type="InterPro" id="IPR003837">
    <property type="entry name" value="GatC"/>
</dbReference>
<dbReference type="GO" id="GO:0005524">
    <property type="term" value="F:ATP binding"/>
    <property type="evidence" value="ECO:0007669"/>
    <property type="project" value="UniProtKB-KW"/>
</dbReference>
<dbReference type="GO" id="GO:0006450">
    <property type="term" value="P:regulation of translational fidelity"/>
    <property type="evidence" value="ECO:0007669"/>
    <property type="project" value="InterPro"/>
</dbReference>
<dbReference type="GO" id="GO:0006412">
    <property type="term" value="P:translation"/>
    <property type="evidence" value="ECO:0007669"/>
    <property type="project" value="UniProtKB-UniRule"/>
</dbReference>
<reference evidence="2 3" key="1">
    <citation type="submission" date="2019-02" db="EMBL/GenBank/DDBJ databases">
        <authorList>
            <person name="Sun L."/>
            <person name="Pan D."/>
            <person name="Wu X."/>
        </authorList>
    </citation>
    <scope>NUCLEOTIDE SEQUENCE [LARGE SCALE GENOMIC DNA]</scope>
    <source>
        <strain evidence="2 3">JW-1</strain>
    </source>
</reference>
<dbReference type="PANTHER" id="PTHR15004:SF0">
    <property type="entry name" value="GLUTAMYL-TRNA(GLN) AMIDOTRANSFERASE SUBUNIT C, MITOCHONDRIAL"/>
    <property type="match status" value="1"/>
</dbReference>
<evidence type="ECO:0000256" key="1">
    <source>
        <dbReference type="HAMAP-Rule" id="MF_00122"/>
    </source>
</evidence>
<dbReference type="EC" id="6.3.5.-" evidence="1"/>
<evidence type="ECO:0000313" key="2">
    <source>
        <dbReference type="EMBL" id="QBE47723.1"/>
    </source>
</evidence>
<comment type="similarity">
    <text evidence="1">Belongs to the GatC family.</text>
</comment>
<dbReference type="GO" id="GO:0050567">
    <property type="term" value="F:glutaminyl-tRNA synthase (glutamine-hydrolyzing) activity"/>
    <property type="evidence" value="ECO:0007669"/>
    <property type="project" value="UniProtKB-UniRule"/>
</dbReference>
<dbReference type="SUPFAM" id="SSF141000">
    <property type="entry name" value="Glu-tRNAGln amidotransferase C subunit"/>
    <property type="match status" value="1"/>
</dbReference>
<protein>
    <recommendedName>
        <fullName evidence="1">Aspartyl/glutamyl-tRNA(Asn/Gln) amidotransferase subunit C</fullName>
        <shortName evidence="1">Asp/Glu-ADT subunit C</shortName>
        <ecNumber evidence="1">6.3.5.-</ecNumber>
    </recommendedName>
</protein>
<dbReference type="Pfam" id="PF02686">
    <property type="entry name" value="GatC"/>
    <property type="match status" value="1"/>
</dbReference>
<dbReference type="AlphaFoldDB" id="A0A4P6KC95"/>
<dbReference type="RefSeq" id="WP_130108877.1">
    <property type="nucleotide sequence ID" value="NZ_CP035806.1"/>
</dbReference>
<dbReference type="Proteomes" id="UP000289260">
    <property type="component" value="Chromosome"/>
</dbReference>
<keyword evidence="1" id="KW-0436">Ligase</keyword>
<dbReference type="Gene3D" id="1.10.20.60">
    <property type="entry name" value="Glu-tRNAGln amidotransferase C subunit, N-terminal domain"/>
    <property type="match status" value="1"/>
</dbReference>
<dbReference type="HAMAP" id="MF_00122">
    <property type="entry name" value="GatC"/>
    <property type="match status" value="1"/>
</dbReference>